<dbReference type="Proteomes" id="UP000298763">
    <property type="component" value="Chromosome"/>
</dbReference>
<reference evidence="1 2" key="1">
    <citation type="submission" date="2019-05" db="EMBL/GenBank/DDBJ databases">
        <title>Draft Genome Sequences of Six Type Strains of the Genus Massilia.</title>
        <authorList>
            <person name="Miess H."/>
            <person name="Frediansyhah A."/>
            <person name="Gross H."/>
        </authorList>
    </citation>
    <scope>NUCLEOTIDE SEQUENCE [LARGE SCALE GENOMIC DNA]</scope>
    <source>
        <strain evidence="1 2">DSMZ 26121</strain>
    </source>
</reference>
<accession>A0ABX5UHQ7</accession>
<evidence type="ECO:0000313" key="2">
    <source>
        <dbReference type="Proteomes" id="UP000298763"/>
    </source>
</evidence>
<gene>
    <name evidence="1" type="ORF">FCL38_04530</name>
</gene>
<dbReference type="Gene3D" id="3.40.50.150">
    <property type="entry name" value="Vaccinia Virus protein VP39"/>
    <property type="match status" value="1"/>
</dbReference>
<keyword evidence="1" id="KW-0489">Methyltransferase</keyword>
<protein>
    <submittedName>
        <fullName evidence="1">Class I SAM-dependent methyltransferase</fullName>
    </submittedName>
</protein>
<sequence length="252" mass="28095">MFPVTSILFIGATLLLCAYTLHKVRMIHLMLHDVRDQSHKQNNCLFRQMEALHGLYTDLGLSRSLPDTRGWAASPDFLLELTRHALTDKPSVVVECSSGTSTIVLARCLQINGSGRVYSLEHDAAYARETRRQLERHGLTAWADVIDAPLTAQQFAGATWPWYATDGLPRNAEVDMLVIDGPPQATRSLARYPAGPALFGSLSPGAAVFLDDAQRPDEQQILRRWAAEYPEMEQRQISCEKGAAVLHYRPRA</sequence>
<evidence type="ECO:0000313" key="1">
    <source>
        <dbReference type="EMBL" id="QCP09767.1"/>
    </source>
</evidence>
<organism evidence="1 2">
    <name type="scientific">Pseudoduganella umbonata</name>
    <dbReference type="NCBI Taxonomy" id="864828"/>
    <lineage>
        <taxon>Bacteria</taxon>
        <taxon>Pseudomonadati</taxon>
        <taxon>Pseudomonadota</taxon>
        <taxon>Betaproteobacteria</taxon>
        <taxon>Burkholderiales</taxon>
        <taxon>Oxalobacteraceae</taxon>
        <taxon>Telluria group</taxon>
        <taxon>Pseudoduganella</taxon>
    </lineage>
</organism>
<keyword evidence="1" id="KW-0808">Transferase</keyword>
<dbReference type="GO" id="GO:0008168">
    <property type="term" value="F:methyltransferase activity"/>
    <property type="evidence" value="ECO:0007669"/>
    <property type="project" value="UniProtKB-KW"/>
</dbReference>
<dbReference type="EMBL" id="CP040017">
    <property type="protein sequence ID" value="QCP09767.1"/>
    <property type="molecule type" value="Genomic_DNA"/>
</dbReference>
<name>A0ABX5UHQ7_9BURK</name>
<dbReference type="Pfam" id="PF13578">
    <property type="entry name" value="Methyltransf_24"/>
    <property type="match status" value="1"/>
</dbReference>
<dbReference type="GO" id="GO:0032259">
    <property type="term" value="P:methylation"/>
    <property type="evidence" value="ECO:0007669"/>
    <property type="project" value="UniProtKB-KW"/>
</dbReference>
<proteinExistence type="predicted"/>
<dbReference type="SUPFAM" id="SSF53335">
    <property type="entry name" value="S-adenosyl-L-methionine-dependent methyltransferases"/>
    <property type="match status" value="1"/>
</dbReference>
<dbReference type="InterPro" id="IPR029063">
    <property type="entry name" value="SAM-dependent_MTases_sf"/>
</dbReference>
<keyword evidence="2" id="KW-1185">Reference proteome</keyword>